<evidence type="ECO:0000256" key="1">
    <source>
        <dbReference type="SAM" id="MobiDB-lite"/>
    </source>
</evidence>
<keyword evidence="3" id="KW-1185">Reference proteome</keyword>
<feature type="compositionally biased region" description="Low complexity" evidence="1">
    <location>
        <begin position="82"/>
        <end position="93"/>
    </location>
</feature>
<feature type="compositionally biased region" description="Basic and acidic residues" evidence="1">
    <location>
        <begin position="176"/>
        <end position="190"/>
    </location>
</feature>
<proteinExistence type="predicted"/>
<accession>A0ABR4LK17</accession>
<feature type="compositionally biased region" description="Polar residues" evidence="1">
    <location>
        <begin position="410"/>
        <end position="419"/>
    </location>
</feature>
<dbReference type="RefSeq" id="XP_070883855.1">
    <property type="nucleotide sequence ID" value="XM_071025382.1"/>
</dbReference>
<sequence length="820" mass="89416">MPAPTESGSENRRPRRPSITQQFQRMFHTDKSGDASKSGSYENSSRTGFAASASHQSSHSIRSVVRDADSRGYVKYGQSTFSSNEYSRQSRSSLASKTTGLNTSESRTSSLQSFKLESQQLAKDVRLSDSPLHGRDVNVASTASHVVQKKDRRATKRLEAERLELEKRLFKLEEAERTGDMSVLRRESRRLTKKQPLGSSSRSSSVSGDESRSRPASRLSSIFSSSRRRSRSRSSSTDGIDSVQFARPESTSSHDYPNALPTLSSTLPERLSTAISKELAARKNALLASAEPSTQSLKLPGPSVEPNNMTTEQPAVRVQRNTPSLVDLTLDDVVRKDAHIEWENLDDKDDHKQADLDRALFTASLNSGKRRVAVSHMEQPSKPVGQIKSPNRVNGAGFSEISTEAEHENTGGSSKSSSHAAPLGGMPMSMLPRPTLDGVLPRSPKTFKSSPLAESHTVNGDNVQPTPKRATTLPTLRSLDSAGSAHTKRSSNMLQASSGNTPDREPTLDPLPRFTVKILPTETRIPRSSSNKIPTSKLSQSASSALLTKPRFYNSLSKVTAAPPGGGQPTTIARPSPLQQQREVSPSVPPKSPKRSSRALSRSPEPATVPDNRLQPTSSLSAGPSEESESDYNTAGEDASTMSVVSVERGPSASANTSAVDSAPSVSKKNFHATLDCASQRFKTEPREEVNRIKTSLRGQLVAKLFVICCRCKFWHDIPSEMYAVLTNSDPLSAALDQDLAWEHNALPDILAAPSTGTRALREPSPKRLSKSDIQRGLLRTRATTDRPPGPVRCCWCEHHMSKQCCQGWTTMVQMCQRHH</sequence>
<feature type="region of interest" description="Disordered" evidence="1">
    <location>
        <begin position="176"/>
        <end position="264"/>
    </location>
</feature>
<evidence type="ECO:0000313" key="2">
    <source>
        <dbReference type="EMBL" id="KAL2864876.1"/>
    </source>
</evidence>
<gene>
    <name evidence="2" type="ORF">BJX67DRAFT_194172</name>
</gene>
<dbReference type="GeneID" id="98140454"/>
<feature type="region of interest" description="Disordered" evidence="1">
    <location>
        <begin position="127"/>
        <end position="154"/>
    </location>
</feature>
<feature type="region of interest" description="Disordered" evidence="1">
    <location>
        <begin position="557"/>
        <end position="662"/>
    </location>
</feature>
<name>A0ABR4LK17_9EURO</name>
<protein>
    <submittedName>
        <fullName evidence="2">Uncharacterized protein</fullName>
    </submittedName>
</protein>
<feature type="compositionally biased region" description="Polar residues" evidence="1">
    <location>
        <begin position="35"/>
        <end position="47"/>
    </location>
</feature>
<dbReference type="Proteomes" id="UP001610432">
    <property type="component" value="Unassembled WGS sequence"/>
</dbReference>
<feature type="region of interest" description="Disordered" evidence="1">
    <location>
        <begin position="1"/>
        <end position="112"/>
    </location>
</feature>
<comment type="caution">
    <text evidence="2">The sequence shown here is derived from an EMBL/GenBank/DDBJ whole genome shotgun (WGS) entry which is preliminary data.</text>
</comment>
<feature type="compositionally biased region" description="Low complexity" evidence="1">
    <location>
        <begin position="199"/>
        <end position="225"/>
    </location>
</feature>
<feature type="compositionally biased region" description="Polar residues" evidence="1">
    <location>
        <begin position="569"/>
        <end position="583"/>
    </location>
</feature>
<feature type="compositionally biased region" description="Polar residues" evidence="1">
    <location>
        <begin position="490"/>
        <end position="501"/>
    </location>
</feature>
<feature type="compositionally biased region" description="Low complexity" evidence="1">
    <location>
        <begin position="50"/>
        <end position="60"/>
    </location>
</feature>
<feature type="compositionally biased region" description="Polar residues" evidence="1">
    <location>
        <begin position="94"/>
        <end position="112"/>
    </location>
</feature>
<feature type="region of interest" description="Disordered" evidence="1">
    <location>
        <begin position="373"/>
        <end position="542"/>
    </location>
</feature>
<feature type="compositionally biased region" description="Polar residues" evidence="1">
    <location>
        <begin position="653"/>
        <end position="662"/>
    </location>
</feature>
<dbReference type="EMBL" id="JBFXLQ010000036">
    <property type="protein sequence ID" value="KAL2864876.1"/>
    <property type="molecule type" value="Genomic_DNA"/>
</dbReference>
<evidence type="ECO:0000313" key="3">
    <source>
        <dbReference type="Proteomes" id="UP001610432"/>
    </source>
</evidence>
<feature type="compositionally biased region" description="Polar residues" evidence="1">
    <location>
        <begin position="456"/>
        <end position="465"/>
    </location>
</feature>
<feature type="compositionally biased region" description="Polar residues" evidence="1">
    <location>
        <begin position="249"/>
        <end position="264"/>
    </location>
</feature>
<feature type="compositionally biased region" description="Basic and acidic residues" evidence="1">
    <location>
        <begin position="127"/>
        <end position="136"/>
    </location>
</feature>
<reference evidence="2 3" key="1">
    <citation type="submission" date="2024-07" db="EMBL/GenBank/DDBJ databases">
        <title>Section-level genome sequencing and comparative genomics of Aspergillus sections Usti and Cavernicolus.</title>
        <authorList>
            <consortium name="Lawrence Berkeley National Laboratory"/>
            <person name="Nybo J.L."/>
            <person name="Vesth T.C."/>
            <person name="Theobald S."/>
            <person name="Frisvad J.C."/>
            <person name="Larsen T.O."/>
            <person name="Kjaerboelling I."/>
            <person name="Rothschild-Mancinelli K."/>
            <person name="Lyhne E.K."/>
            <person name="Kogle M.E."/>
            <person name="Barry K."/>
            <person name="Clum A."/>
            <person name="Na H."/>
            <person name="Ledsgaard L."/>
            <person name="Lin J."/>
            <person name="Lipzen A."/>
            <person name="Kuo A."/>
            <person name="Riley R."/>
            <person name="Mondo S."/>
            <person name="Labutti K."/>
            <person name="Haridas S."/>
            <person name="Pangalinan J."/>
            <person name="Salamov A.A."/>
            <person name="Simmons B.A."/>
            <person name="Magnuson J.K."/>
            <person name="Chen J."/>
            <person name="Drula E."/>
            <person name="Henrissat B."/>
            <person name="Wiebenga A."/>
            <person name="Lubbers R.J."/>
            <person name="Gomes A.C."/>
            <person name="Macurrencykelacurrency M.R."/>
            <person name="Stajich J."/>
            <person name="Grigoriev I.V."/>
            <person name="Mortensen U.H."/>
            <person name="De Vries R.P."/>
            <person name="Baker S.E."/>
            <person name="Andersen M.R."/>
        </authorList>
    </citation>
    <scope>NUCLEOTIDE SEQUENCE [LARGE SCALE GENOMIC DNA]</scope>
    <source>
        <strain evidence="2 3">CBS 449.75</strain>
    </source>
</reference>
<organism evidence="2 3">
    <name type="scientific">Aspergillus lucknowensis</name>
    <dbReference type="NCBI Taxonomy" id="176173"/>
    <lineage>
        <taxon>Eukaryota</taxon>
        <taxon>Fungi</taxon>
        <taxon>Dikarya</taxon>
        <taxon>Ascomycota</taxon>
        <taxon>Pezizomycotina</taxon>
        <taxon>Eurotiomycetes</taxon>
        <taxon>Eurotiomycetidae</taxon>
        <taxon>Eurotiales</taxon>
        <taxon>Aspergillaceae</taxon>
        <taxon>Aspergillus</taxon>
        <taxon>Aspergillus subgen. Nidulantes</taxon>
    </lineage>
</organism>